<dbReference type="EMBL" id="JABEQJ010000022">
    <property type="protein sequence ID" value="MBB2161546.1"/>
    <property type="molecule type" value="Genomic_DNA"/>
</dbReference>
<accession>A0A7W4NP96</accession>
<organism evidence="1 2">
    <name type="scientific">Gluconacetobacter sacchari</name>
    <dbReference type="NCBI Taxonomy" id="92759"/>
    <lineage>
        <taxon>Bacteria</taxon>
        <taxon>Pseudomonadati</taxon>
        <taxon>Pseudomonadota</taxon>
        <taxon>Alphaproteobacteria</taxon>
        <taxon>Acetobacterales</taxon>
        <taxon>Acetobacteraceae</taxon>
        <taxon>Gluconacetobacter</taxon>
    </lineage>
</organism>
<dbReference type="RefSeq" id="WP_182998377.1">
    <property type="nucleotide sequence ID" value="NZ_JABEQJ010000022.1"/>
</dbReference>
<evidence type="ECO:0000313" key="2">
    <source>
        <dbReference type="Proteomes" id="UP000589085"/>
    </source>
</evidence>
<reference evidence="1 2" key="1">
    <citation type="submission" date="2020-04" db="EMBL/GenBank/DDBJ databases">
        <title>Description of novel Gluconacetobacter.</title>
        <authorList>
            <person name="Sombolestani A."/>
        </authorList>
    </citation>
    <scope>NUCLEOTIDE SEQUENCE [LARGE SCALE GENOMIC DNA]</scope>
    <source>
        <strain evidence="1 2">LMG 19747</strain>
    </source>
</reference>
<sequence length="77" mass="8204">MCQFSTGLDPVLTAPVLHRATTAGIRIGAARRSFAEAALLVDEAAEAAISAAARAAWRREAHAFHRSARRLLLDAAH</sequence>
<evidence type="ECO:0000313" key="1">
    <source>
        <dbReference type="EMBL" id="MBB2161546.1"/>
    </source>
</evidence>
<protein>
    <submittedName>
        <fullName evidence="1">Uncharacterized protein</fullName>
    </submittedName>
</protein>
<gene>
    <name evidence="1" type="ORF">HLH48_15435</name>
</gene>
<dbReference type="AlphaFoldDB" id="A0A7W4NP96"/>
<dbReference type="Proteomes" id="UP000589085">
    <property type="component" value="Unassembled WGS sequence"/>
</dbReference>
<comment type="caution">
    <text evidence="1">The sequence shown here is derived from an EMBL/GenBank/DDBJ whole genome shotgun (WGS) entry which is preliminary data.</text>
</comment>
<name>A0A7W4NP96_9PROT</name>
<proteinExistence type="predicted"/>